<organism evidence="8 9">
    <name type="scientific">Francisella philomiragia</name>
    <dbReference type="NCBI Taxonomy" id="28110"/>
    <lineage>
        <taxon>Bacteria</taxon>
        <taxon>Pseudomonadati</taxon>
        <taxon>Pseudomonadota</taxon>
        <taxon>Gammaproteobacteria</taxon>
        <taxon>Thiotrichales</taxon>
        <taxon>Francisellaceae</taxon>
        <taxon>Francisella</taxon>
    </lineage>
</organism>
<dbReference type="RefSeq" id="WP_044525355.1">
    <property type="nucleotide sequence ID" value="NZ_CP009440.1"/>
</dbReference>
<keyword evidence="3 5" id="KW-0378">Hydrolase</keyword>
<dbReference type="Pfam" id="PF08244">
    <property type="entry name" value="Glyco_hydro_32C"/>
    <property type="match status" value="1"/>
</dbReference>
<dbReference type="Proteomes" id="UP000031830">
    <property type="component" value="Chromosome"/>
</dbReference>
<dbReference type="KEGG" id="fpz:LA55_30"/>
<dbReference type="InterPro" id="IPR001362">
    <property type="entry name" value="Glyco_hydro_32"/>
</dbReference>
<dbReference type="InterPro" id="IPR013148">
    <property type="entry name" value="Glyco_hydro_32_N"/>
</dbReference>
<dbReference type="EC" id="3.2.1.26" evidence="2"/>
<dbReference type="EMBL" id="CP009440">
    <property type="protein sequence ID" value="AJI53751.1"/>
    <property type="molecule type" value="Genomic_DNA"/>
</dbReference>
<evidence type="ECO:0000256" key="4">
    <source>
        <dbReference type="ARBA" id="ARBA00023295"/>
    </source>
</evidence>
<name>A0A0B6D4D8_9GAMM</name>
<dbReference type="AlphaFoldDB" id="A0A0B6D4D8"/>
<comment type="similarity">
    <text evidence="1 5">Belongs to the glycosyl hydrolase 32 family.</text>
</comment>
<feature type="domain" description="Glycosyl hydrolase family 32 C-terminal" evidence="7">
    <location>
        <begin position="435"/>
        <end position="561"/>
    </location>
</feature>
<gene>
    <name evidence="8" type="ORF">LA55_30</name>
</gene>
<keyword evidence="4 5" id="KW-0326">Glycosidase</keyword>
<dbReference type="SMART" id="SM00640">
    <property type="entry name" value="Glyco_32"/>
    <property type="match status" value="1"/>
</dbReference>
<dbReference type="SUPFAM" id="SSF75005">
    <property type="entry name" value="Arabinanase/levansucrase/invertase"/>
    <property type="match status" value="1"/>
</dbReference>
<dbReference type="GO" id="GO:0004564">
    <property type="term" value="F:beta-fructofuranosidase activity"/>
    <property type="evidence" value="ECO:0007669"/>
    <property type="project" value="UniProtKB-EC"/>
</dbReference>
<evidence type="ECO:0000256" key="2">
    <source>
        <dbReference type="ARBA" id="ARBA00012758"/>
    </source>
</evidence>
<dbReference type="InterPro" id="IPR023296">
    <property type="entry name" value="Glyco_hydro_beta-prop_sf"/>
</dbReference>
<sequence length="571" mass="67230">MLITKLDENSFSLNVKTNCVISFDYNTNQHGQFKLYHNDVVIECHPIQTTILKTKYYHIEWLLEAHKEYILKIVCDTQNVSIQNGWLYDDSLLEQGGICFSLKYGKWQSFHSHDNSNIRNTERLQYHFTAKEAWLNDPNGLVYFKGKYHMFYQHYPYGMHTPMLHWGHAVSEDMVHWQHLPIAIYPQNDLDDRYIGGAFSGSATVINNELFLTYTEHFEDLDNTPNIFIEKQNLIKSKDAIHFSEPKTVINRKPDFCSYDFRDTKVWFDENFDCYYLVIGTYANGYPSVVLYRSDDAESWVYHSILFQEKTLSGRTLECPDLFYLDGKYVLILSIFETKDKKDFNYQSYYYIGDFDGKHFIPETPLRYMDSAKEFYAPQTFEANGNRYAIGWMNCWEDFKNRAKEESAGAMSLMRQLRVNKDKLLSYPVDNYKNLRNKTIEIRNFDQDITLPSNLIELNLDFSSKEQWQLNLLKTNQNHIFNISYQNNQLVVKNNFSDVMTEASIVDISSQNVSMDIFLDTTSIELFVNKGEESITMRFDPSYITENTLQIRVANKNDTTVKLHQLSSIWE</sequence>
<dbReference type="InterPro" id="IPR013189">
    <property type="entry name" value="Glyco_hydro_32_C"/>
</dbReference>
<dbReference type="InterPro" id="IPR051214">
    <property type="entry name" value="GH32_Enzymes"/>
</dbReference>
<evidence type="ECO:0000313" key="9">
    <source>
        <dbReference type="Proteomes" id="UP000031830"/>
    </source>
</evidence>
<evidence type="ECO:0000256" key="1">
    <source>
        <dbReference type="ARBA" id="ARBA00009902"/>
    </source>
</evidence>
<proteinExistence type="inferred from homology"/>
<dbReference type="PANTHER" id="PTHR43101:SF1">
    <property type="entry name" value="BETA-FRUCTOSIDASE"/>
    <property type="match status" value="1"/>
</dbReference>
<evidence type="ECO:0000256" key="5">
    <source>
        <dbReference type="RuleBase" id="RU362110"/>
    </source>
</evidence>
<dbReference type="PANTHER" id="PTHR43101">
    <property type="entry name" value="BETA-FRUCTOSIDASE"/>
    <property type="match status" value="1"/>
</dbReference>
<dbReference type="Pfam" id="PF00251">
    <property type="entry name" value="Glyco_hydro_32N"/>
    <property type="match status" value="1"/>
</dbReference>
<dbReference type="SUPFAM" id="SSF49899">
    <property type="entry name" value="Concanavalin A-like lectins/glucanases"/>
    <property type="match status" value="1"/>
</dbReference>
<evidence type="ECO:0000313" key="8">
    <source>
        <dbReference type="EMBL" id="AJI53751.1"/>
    </source>
</evidence>
<evidence type="ECO:0000259" key="6">
    <source>
        <dbReference type="Pfam" id="PF00251"/>
    </source>
</evidence>
<feature type="domain" description="Glycosyl hydrolase family 32 N-terminal" evidence="6">
    <location>
        <begin position="127"/>
        <end position="428"/>
    </location>
</feature>
<dbReference type="InterPro" id="IPR013320">
    <property type="entry name" value="ConA-like_dom_sf"/>
</dbReference>
<accession>A0A0B6D4D8</accession>
<dbReference type="CDD" id="cd18625">
    <property type="entry name" value="GH32_BfrA-like"/>
    <property type="match status" value="1"/>
</dbReference>
<dbReference type="Gene3D" id="2.115.10.20">
    <property type="entry name" value="Glycosyl hydrolase domain, family 43"/>
    <property type="match status" value="1"/>
</dbReference>
<protein>
    <recommendedName>
        <fullName evidence="2">beta-fructofuranosidase</fullName>
        <ecNumber evidence="2">3.2.1.26</ecNumber>
    </recommendedName>
</protein>
<dbReference type="GO" id="GO:0005975">
    <property type="term" value="P:carbohydrate metabolic process"/>
    <property type="evidence" value="ECO:0007669"/>
    <property type="project" value="InterPro"/>
</dbReference>
<evidence type="ECO:0000259" key="7">
    <source>
        <dbReference type="Pfam" id="PF08244"/>
    </source>
</evidence>
<evidence type="ECO:0000256" key="3">
    <source>
        <dbReference type="ARBA" id="ARBA00022801"/>
    </source>
</evidence>
<reference evidence="8 9" key="1">
    <citation type="journal article" date="2015" name="Genome Announc.">
        <title>Genome sequencing of 18 francisella strains to aid in assay development and testing.</title>
        <authorList>
            <person name="Johnson S.L."/>
            <person name="Daligault H.E."/>
            <person name="Davenport K.W."/>
            <person name="Coyne S.R."/>
            <person name="Frey K.G."/>
            <person name="Koroleva G.I."/>
            <person name="Broomall S.M."/>
            <person name="Bishop-Lilly K.A."/>
            <person name="Bruce D.C."/>
            <person name="Chertkov O."/>
            <person name="Freitas T."/>
            <person name="Jaissle J."/>
            <person name="Ladner J.T."/>
            <person name="Rosenzweig C.N."/>
            <person name="Gibbons H.S."/>
            <person name="Palacios G.F."/>
            <person name="Redden C.L."/>
            <person name="Xu Y."/>
            <person name="Minogue T.D."/>
            <person name="Chain P.S."/>
        </authorList>
    </citation>
    <scope>NUCLEOTIDE SEQUENCE [LARGE SCALE GENOMIC DNA]</scope>
    <source>
        <strain evidence="8 9">GA01-2794</strain>
    </source>
</reference>
<dbReference type="STRING" id="28110.KU46_571"/>
<dbReference type="Gene3D" id="2.60.120.560">
    <property type="entry name" value="Exo-inulinase, domain 1"/>
    <property type="match status" value="1"/>
</dbReference>